<evidence type="ECO:0000313" key="1">
    <source>
        <dbReference type="EMBL" id="RLV76039.1"/>
    </source>
</evidence>
<dbReference type="STRING" id="1343740.M271_01210"/>
<dbReference type="AlphaFoldDB" id="A0A0A0N636"/>
<evidence type="ECO:0000313" key="2">
    <source>
        <dbReference type="Proteomes" id="UP000281594"/>
    </source>
</evidence>
<reference evidence="1 2" key="1">
    <citation type="journal article" date="2018" name="J. Biol. Chem.">
        <title>Discovery of the actinoplanic acid pathway in Streptomyces rapamycinicus reveals a genetically conserved synergism with rapamycin.</title>
        <authorList>
            <person name="Mrak P."/>
            <person name="Krastel P."/>
            <person name="Pivk Lukancic P."/>
            <person name="Tao J."/>
            <person name="Pistorius D."/>
            <person name="Moore C.M."/>
        </authorList>
    </citation>
    <scope>NUCLEOTIDE SEQUENCE [LARGE SCALE GENOMIC DNA]</scope>
    <source>
        <strain evidence="1 2">NRRL 5491</strain>
    </source>
</reference>
<comment type="caution">
    <text evidence="1">The sequence shown here is derived from an EMBL/GenBank/DDBJ whole genome shotgun (WGS) entry which is preliminary data.</text>
</comment>
<dbReference type="RefSeq" id="WP_020865275.1">
    <property type="nucleotide sequence ID" value="NC_022785.1"/>
</dbReference>
<proteinExistence type="predicted"/>
<dbReference type="Proteomes" id="UP000281594">
    <property type="component" value="Unassembled WGS sequence"/>
</dbReference>
<gene>
    <name evidence="1" type="ORF">D3C57_142475</name>
</gene>
<name>A0A0A0N636_STRRN</name>
<sequence length="64" mass="7026">MAQTTFGKQVEESAGYLMFGIGRMLTGGGLDGVKRTEPTFWRSGTRCRAEGASCDRNRASQYVM</sequence>
<dbReference type="EMBL" id="QYCY01000002">
    <property type="protein sequence ID" value="RLV76039.1"/>
    <property type="molecule type" value="Genomic_DNA"/>
</dbReference>
<dbReference type="KEGG" id="src:M271_01210"/>
<accession>A0A0A0N636</accession>
<dbReference type="HOGENOM" id="CLU_2866014_0_0_11"/>
<protein>
    <submittedName>
        <fullName evidence="1">Uncharacterized protein</fullName>
    </submittedName>
</protein>
<organism evidence="1 2">
    <name type="scientific">Streptomyces rapamycinicus (strain ATCC 29253 / DSM 41530 / NRRL 5491 / AYB-994)</name>
    <name type="common">Streptomyces hygroscopicus (strain ATCC 29253)</name>
    <dbReference type="NCBI Taxonomy" id="1343740"/>
    <lineage>
        <taxon>Bacteria</taxon>
        <taxon>Bacillati</taxon>
        <taxon>Actinomycetota</taxon>
        <taxon>Actinomycetes</taxon>
        <taxon>Kitasatosporales</taxon>
        <taxon>Streptomycetaceae</taxon>
        <taxon>Streptomyces</taxon>
        <taxon>Streptomyces violaceusniger group</taxon>
    </lineage>
</organism>